<organism evidence="21 22">
    <name type="scientific">Danionella cerebrum</name>
    <dbReference type="NCBI Taxonomy" id="2873325"/>
    <lineage>
        <taxon>Eukaryota</taxon>
        <taxon>Metazoa</taxon>
        <taxon>Chordata</taxon>
        <taxon>Craniata</taxon>
        <taxon>Vertebrata</taxon>
        <taxon>Euteleostomi</taxon>
        <taxon>Actinopterygii</taxon>
        <taxon>Neopterygii</taxon>
        <taxon>Teleostei</taxon>
        <taxon>Ostariophysi</taxon>
        <taxon>Cypriniformes</taxon>
        <taxon>Danionidae</taxon>
        <taxon>Danioninae</taxon>
        <taxon>Danionella</taxon>
    </lineage>
</organism>
<evidence type="ECO:0000256" key="19">
    <source>
        <dbReference type="ARBA" id="ARBA00044941"/>
    </source>
</evidence>
<dbReference type="AlphaFoldDB" id="A0A553N0M7"/>
<keyword evidence="3" id="KW-0813">Transport</keyword>
<evidence type="ECO:0000256" key="15">
    <source>
        <dbReference type="ARBA" id="ARBA00024479"/>
    </source>
</evidence>
<evidence type="ECO:0000313" key="22">
    <source>
        <dbReference type="Proteomes" id="UP000316079"/>
    </source>
</evidence>
<evidence type="ECO:0000256" key="20">
    <source>
        <dbReference type="ARBA" id="ARBA00050035"/>
    </source>
</evidence>
<evidence type="ECO:0000256" key="3">
    <source>
        <dbReference type="ARBA" id="ARBA00022448"/>
    </source>
</evidence>
<evidence type="ECO:0000256" key="17">
    <source>
        <dbReference type="ARBA" id="ARBA00034430"/>
    </source>
</evidence>
<comment type="catalytic activity">
    <reaction evidence="16">
        <text>a 1,2-diacyl-sn-glycero-3-phosphocholine(in) = a 1,2-diacyl-sn-glycero-3-phosphocholine(out)</text>
        <dbReference type="Rhea" id="RHEA:38571"/>
        <dbReference type="ChEBI" id="CHEBI:57643"/>
    </reaction>
</comment>
<dbReference type="PANTHER" id="PTHR11743">
    <property type="entry name" value="VOLTAGE-DEPENDENT ANION-SELECTIVE CHANNEL"/>
    <property type="match status" value="1"/>
</dbReference>
<evidence type="ECO:0000256" key="16">
    <source>
        <dbReference type="ARBA" id="ARBA00024631"/>
    </source>
</evidence>
<evidence type="ECO:0000256" key="1">
    <source>
        <dbReference type="ARBA" id="ARBA00004294"/>
    </source>
</evidence>
<evidence type="ECO:0000256" key="7">
    <source>
        <dbReference type="ARBA" id="ARBA00022787"/>
    </source>
</evidence>
<dbReference type="Proteomes" id="UP000316079">
    <property type="component" value="Unassembled WGS sequence"/>
</dbReference>
<gene>
    <name evidence="21" type="ORF">DNTS_014687</name>
</gene>
<evidence type="ECO:0000256" key="9">
    <source>
        <dbReference type="ARBA" id="ARBA00023027"/>
    </source>
</evidence>
<evidence type="ECO:0000256" key="13">
    <source>
        <dbReference type="ARBA" id="ARBA00023136"/>
    </source>
</evidence>
<dbReference type="PANTHER" id="PTHR11743:SF12">
    <property type="entry name" value="VOLTAGE-DEPENDENT ANION-SELECTIVE CHANNEL PROTEIN 2"/>
    <property type="match status" value="1"/>
</dbReference>
<dbReference type="EMBL" id="SRMA01027156">
    <property type="protein sequence ID" value="TRY58978.1"/>
    <property type="molecule type" value="Genomic_DNA"/>
</dbReference>
<evidence type="ECO:0000256" key="4">
    <source>
        <dbReference type="ARBA" id="ARBA00022452"/>
    </source>
</evidence>
<evidence type="ECO:0000256" key="8">
    <source>
        <dbReference type="ARBA" id="ARBA00022990"/>
    </source>
</evidence>
<dbReference type="InterPro" id="IPR023614">
    <property type="entry name" value="Porin_dom_sf"/>
</dbReference>
<comment type="similarity">
    <text evidence="2">Belongs to the eukaryotic mitochondrial porin family.</text>
</comment>
<evidence type="ECO:0000256" key="18">
    <source>
        <dbReference type="ARBA" id="ARBA00035895"/>
    </source>
</evidence>
<dbReference type="GO" id="GO:0008308">
    <property type="term" value="F:voltage-gated monoatomic anion channel activity"/>
    <property type="evidence" value="ECO:0007669"/>
    <property type="project" value="InterPro"/>
</dbReference>
<dbReference type="PRINTS" id="PR00185">
    <property type="entry name" value="EUKARYTPORIN"/>
</dbReference>
<dbReference type="GO" id="GO:0046930">
    <property type="term" value="C:pore complex"/>
    <property type="evidence" value="ECO:0007669"/>
    <property type="project" value="UniProtKB-KW"/>
</dbReference>
<keyword evidence="6" id="KW-0547">Nucleotide-binding</keyword>
<dbReference type="STRING" id="623744.A0A553N0M7"/>
<dbReference type="GO" id="GO:0005741">
    <property type="term" value="C:mitochondrial outer membrane"/>
    <property type="evidence" value="ECO:0007669"/>
    <property type="project" value="UniProtKB-SubCell"/>
</dbReference>
<evidence type="ECO:0000256" key="14">
    <source>
        <dbReference type="ARBA" id="ARBA00024167"/>
    </source>
</evidence>
<evidence type="ECO:0000313" key="21">
    <source>
        <dbReference type="EMBL" id="TRY58978.1"/>
    </source>
</evidence>
<comment type="subcellular location">
    <subcellularLocation>
        <location evidence="1">Mitochondrion outer membrane</location>
    </subcellularLocation>
</comment>
<sequence>MAVPPAYADLGKSAKDIFNKGYGFGVVKLDVKTKSASGVEFKTSGSSNTDTSKVVGSLETKYKRSEYGLTFTEKWNTDNTLGTEITIEDQIAKGLKLTFDTTFSPNTG</sequence>
<dbReference type="InterPro" id="IPR027246">
    <property type="entry name" value="Porin_Euk/Tom40"/>
</dbReference>
<evidence type="ECO:0000256" key="11">
    <source>
        <dbReference type="ARBA" id="ARBA00023114"/>
    </source>
</evidence>
<keyword evidence="11" id="KW-0626">Porin</keyword>
<comment type="function">
    <text evidence="19">Catalyzes the scrambling of phospholipids across the outer mitochondrial membrane; the mechanism is unrelated to channel activity and is capable of translocating both anionic and zwitterionic phospholipids.</text>
</comment>
<keyword evidence="5" id="KW-0812">Transmembrane</keyword>
<proteinExistence type="inferred from homology"/>
<keyword evidence="12" id="KW-0496">Mitochondrion</keyword>
<dbReference type="GO" id="GO:0000166">
    <property type="term" value="F:nucleotide binding"/>
    <property type="evidence" value="ECO:0007669"/>
    <property type="project" value="UniProtKB-KW"/>
</dbReference>
<evidence type="ECO:0000256" key="5">
    <source>
        <dbReference type="ARBA" id="ARBA00022692"/>
    </source>
</evidence>
<keyword evidence="8" id="KW-0007">Acetylation</keyword>
<dbReference type="GO" id="GO:0015288">
    <property type="term" value="F:porin activity"/>
    <property type="evidence" value="ECO:0007669"/>
    <property type="project" value="UniProtKB-KW"/>
</dbReference>
<reference evidence="21 22" key="1">
    <citation type="journal article" date="2019" name="Sci. Data">
        <title>Hybrid genome assembly and annotation of Danionella translucida.</title>
        <authorList>
            <person name="Kadobianskyi M."/>
            <person name="Schulze L."/>
            <person name="Schuelke M."/>
            <person name="Judkewitz B."/>
        </authorList>
    </citation>
    <scope>NUCLEOTIDE SEQUENCE [LARGE SCALE GENOMIC DNA]</scope>
    <source>
        <strain evidence="21 22">Bolton</strain>
    </source>
</reference>
<protein>
    <recommendedName>
        <fullName evidence="20">Non-selective voltage-gated ion channel VDAC2</fullName>
    </recommendedName>
</protein>
<dbReference type="Gene3D" id="2.40.160.10">
    <property type="entry name" value="Porin"/>
    <property type="match status" value="1"/>
</dbReference>
<dbReference type="InterPro" id="IPR001925">
    <property type="entry name" value="Porin_Euk"/>
</dbReference>
<evidence type="ECO:0000256" key="10">
    <source>
        <dbReference type="ARBA" id="ARBA00023065"/>
    </source>
</evidence>
<comment type="caution">
    <text evidence="21">The sequence shown here is derived from an EMBL/GenBank/DDBJ whole genome shotgun (WGS) entry which is preliminary data.</text>
</comment>
<evidence type="ECO:0000256" key="12">
    <source>
        <dbReference type="ARBA" id="ARBA00023128"/>
    </source>
</evidence>
<comment type="catalytic activity">
    <reaction evidence="15">
        <text>a 1,2-diacyl-sn-glycero-3-phospho-L-serine(in) = a 1,2-diacyl-sn-glycero-3-phospho-L-serine(out)</text>
        <dbReference type="Rhea" id="RHEA:38663"/>
        <dbReference type="ChEBI" id="CHEBI:57262"/>
    </reaction>
</comment>
<keyword evidence="7" id="KW-1000">Mitochondrion outer membrane</keyword>
<accession>A0A553N0M7</accession>
<comment type="catalytic activity">
    <reaction evidence="14">
        <text>chloride(in) = chloride(out)</text>
        <dbReference type="Rhea" id="RHEA:29823"/>
        <dbReference type="ChEBI" id="CHEBI:17996"/>
    </reaction>
</comment>
<comment type="catalytic activity">
    <reaction evidence="18">
        <text>a 1,2-diacyl-sn-glycero-3-phospho-(1D-myo-inositol)(in) = a 1,2-diacyl-sn-glycero-3-phospho-(1D-myo-inositol)(out)</text>
        <dbReference type="Rhea" id="RHEA:38691"/>
        <dbReference type="ChEBI" id="CHEBI:57880"/>
    </reaction>
</comment>
<dbReference type="Pfam" id="PF01459">
    <property type="entry name" value="Porin_3"/>
    <property type="match status" value="1"/>
</dbReference>
<dbReference type="CDD" id="cd07306">
    <property type="entry name" value="Porin3_VDAC"/>
    <property type="match status" value="1"/>
</dbReference>
<comment type="catalytic activity">
    <reaction evidence="17">
        <text>K(+)(in) = K(+)(out)</text>
        <dbReference type="Rhea" id="RHEA:29463"/>
        <dbReference type="ChEBI" id="CHEBI:29103"/>
    </reaction>
</comment>
<keyword evidence="22" id="KW-1185">Reference proteome</keyword>
<evidence type="ECO:0000256" key="2">
    <source>
        <dbReference type="ARBA" id="ARBA00007780"/>
    </source>
</evidence>
<keyword evidence="4" id="KW-1134">Transmembrane beta strand</keyword>
<name>A0A553N0M7_9TELE</name>
<keyword evidence="13" id="KW-0472">Membrane</keyword>
<evidence type="ECO:0000256" key="6">
    <source>
        <dbReference type="ARBA" id="ARBA00022741"/>
    </source>
</evidence>
<keyword evidence="10" id="KW-0406">Ion transport</keyword>
<keyword evidence="9" id="KW-0520">NAD</keyword>
<dbReference type="OrthoDB" id="7827681at2759"/>